<feature type="region of interest" description="Disordered" evidence="2">
    <location>
        <begin position="1"/>
        <end position="25"/>
    </location>
</feature>
<feature type="domain" description="Integrase catalytic" evidence="3">
    <location>
        <begin position="434"/>
        <end position="553"/>
    </location>
</feature>
<dbReference type="InterPro" id="IPR050951">
    <property type="entry name" value="Retrovirus_Pol_polyprotein"/>
</dbReference>
<dbReference type="Gramene" id="GBG79878">
    <property type="protein sequence ID" value="GBG79878"/>
    <property type="gene ID" value="CBR_g30144"/>
</dbReference>
<proteinExistence type="predicted"/>
<dbReference type="EMBL" id="BFEA01000330">
    <property type="protein sequence ID" value="GBG79878.1"/>
    <property type="molecule type" value="Genomic_DNA"/>
</dbReference>
<accession>A0A388LC49</accession>
<dbReference type="InterPro" id="IPR041588">
    <property type="entry name" value="Integrase_H2C2"/>
</dbReference>
<dbReference type="GO" id="GO:0003676">
    <property type="term" value="F:nucleic acid binding"/>
    <property type="evidence" value="ECO:0007669"/>
    <property type="project" value="InterPro"/>
</dbReference>
<evidence type="ECO:0000256" key="2">
    <source>
        <dbReference type="SAM" id="MobiDB-lite"/>
    </source>
</evidence>
<dbReference type="OrthoDB" id="422540at2759"/>
<dbReference type="InterPro" id="IPR012337">
    <property type="entry name" value="RNaseH-like_sf"/>
</dbReference>
<evidence type="ECO:0000313" key="5">
    <source>
        <dbReference type="Proteomes" id="UP000265515"/>
    </source>
</evidence>
<comment type="caution">
    <text evidence="4">The sequence shown here is derived from an EMBL/GenBank/DDBJ whole genome shotgun (WGS) entry which is preliminary data.</text>
</comment>
<name>A0A388LC49_CHABU</name>
<organism evidence="4 5">
    <name type="scientific">Chara braunii</name>
    <name type="common">Braun's stonewort</name>
    <dbReference type="NCBI Taxonomy" id="69332"/>
    <lineage>
        <taxon>Eukaryota</taxon>
        <taxon>Viridiplantae</taxon>
        <taxon>Streptophyta</taxon>
        <taxon>Charophyceae</taxon>
        <taxon>Charales</taxon>
        <taxon>Characeae</taxon>
        <taxon>Chara</taxon>
    </lineage>
</organism>
<feature type="coiled-coil region" evidence="1">
    <location>
        <begin position="118"/>
        <end position="201"/>
    </location>
</feature>
<evidence type="ECO:0000313" key="4">
    <source>
        <dbReference type="EMBL" id="GBG79878.1"/>
    </source>
</evidence>
<dbReference type="SUPFAM" id="SSF53098">
    <property type="entry name" value="Ribonuclease H-like"/>
    <property type="match status" value="1"/>
</dbReference>
<keyword evidence="5" id="KW-1185">Reference proteome</keyword>
<dbReference type="Proteomes" id="UP000265515">
    <property type="component" value="Unassembled WGS sequence"/>
</dbReference>
<sequence length="553" mass="63266">MSQEETVQTPVEGQSVEQLPDPRTRAQVEQRRQLLSGRLNLLATELHDAGAEAESHVRAQFDLRKAQADLDAAQTGTDLLKIHEFIIQCSKALDAHICQQFEDIANGRNAKNDVVVTEQTTDENIRQLEEALEKEKTRKAKMLKKKEQDEQQAKREQVRQHVVTVSGEEQVVALNQLVEYLAHLETRLDHFEAKLEELTVGLKNVTNLVKGKEKEVRKEQRVKKLMGDAMKDLKVEVKKGEPSGLPPPTPPSSPPSSPHPSGGKKDKEEKTEKPKKKEKVKMKLPFTFRNKKDENLLLWIAEILQVPGLNLQDDQVLYIYARALPEPIRGQLVVESKSGAGARYGKRVLWHQKRQDHMLVVFDNDTVEKLPLEEEGVPNSRHFGFKKTYAEVRERFDWKGLKEDVLTYVRTCLVCQRNKPPHENPLGLLRPLPIPSEPGESISIDFMSFVKSRNGNSQVMVVVDRFSKYAMFIPLPAEAKTELVIQKFQMRWVTEYGFPLSIVSDRDVRFTSMSWQKLMEAYGTRLTMSSGRHPETNGQSEQMNRLCQQLLRM</sequence>
<evidence type="ECO:0000259" key="3">
    <source>
        <dbReference type="PROSITE" id="PS50994"/>
    </source>
</evidence>
<protein>
    <recommendedName>
        <fullName evidence="3">Integrase catalytic domain-containing protein</fullName>
    </recommendedName>
</protein>
<dbReference type="Gene3D" id="3.30.420.10">
    <property type="entry name" value="Ribonuclease H-like superfamily/Ribonuclease H"/>
    <property type="match status" value="1"/>
</dbReference>
<dbReference type="GO" id="GO:0015074">
    <property type="term" value="P:DNA integration"/>
    <property type="evidence" value="ECO:0007669"/>
    <property type="project" value="InterPro"/>
</dbReference>
<feature type="region of interest" description="Disordered" evidence="2">
    <location>
        <begin position="238"/>
        <end position="281"/>
    </location>
</feature>
<dbReference type="PROSITE" id="PS50994">
    <property type="entry name" value="INTEGRASE"/>
    <property type="match status" value="1"/>
</dbReference>
<feature type="compositionally biased region" description="Polar residues" evidence="2">
    <location>
        <begin position="1"/>
        <end position="17"/>
    </location>
</feature>
<dbReference type="PANTHER" id="PTHR37984:SF5">
    <property type="entry name" value="PROTEIN NYNRIN-LIKE"/>
    <property type="match status" value="1"/>
</dbReference>
<gene>
    <name evidence="4" type="ORF">CBR_g30144</name>
</gene>
<dbReference type="InterPro" id="IPR001584">
    <property type="entry name" value="Integrase_cat-core"/>
</dbReference>
<dbReference type="PANTHER" id="PTHR37984">
    <property type="entry name" value="PROTEIN CBG26694"/>
    <property type="match status" value="1"/>
</dbReference>
<feature type="compositionally biased region" description="Pro residues" evidence="2">
    <location>
        <begin position="244"/>
        <end position="258"/>
    </location>
</feature>
<keyword evidence="1" id="KW-0175">Coiled coil</keyword>
<dbReference type="Pfam" id="PF17921">
    <property type="entry name" value="Integrase_H2C2"/>
    <property type="match status" value="1"/>
</dbReference>
<reference evidence="4 5" key="1">
    <citation type="journal article" date="2018" name="Cell">
        <title>The Chara Genome: Secondary Complexity and Implications for Plant Terrestrialization.</title>
        <authorList>
            <person name="Nishiyama T."/>
            <person name="Sakayama H."/>
            <person name="Vries J.D."/>
            <person name="Buschmann H."/>
            <person name="Saint-Marcoux D."/>
            <person name="Ullrich K.K."/>
            <person name="Haas F.B."/>
            <person name="Vanderstraeten L."/>
            <person name="Becker D."/>
            <person name="Lang D."/>
            <person name="Vosolsobe S."/>
            <person name="Rombauts S."/>
            <person name="Wilhelmsson P.K.I."/>
            <person name="Janitza P."/>
            <person name="Kern R."/>
            <person name="Heyl A."/>
            <person name="Rumpler F."/>
            <person name="Villalobos L.I.A.C."/>
            <person name="Clay J.M."/>
            <person name="Skokan R."/>
            <person name="Toyoda A."/>
            <person name="Suzuki Y."/>
            <person name="Kagoshima H."/>
            <person name="Schijlen E."/>
            <person name="Tajeshwar N."/>
            <person name="Catarino B."/>
            <person name="Hetherington A.J."/>
            <person name="Saltykova A."/>
            <person name="Bonnot C."/>
            <person name="Breuninger H."/>
            <person name="Symeonidi A."/>
            <person name="Radhakrishnan G.V."/>
            <person name="Van Nieuwerburgh F."/>
            <person name="Deforce D."/>
            <person name="Chang C."/>
            <person name="Karol K.G."/>
            <person name="Hedrich R."/>
            <person name="Ulvskov P."/>
            <person name="Glockner G."/>
            <person name="Delwiche C.F."/>
            <person name="Petrasek J."/>
            <person name="Van de Peer Y."/>
            <person name="Friml J."/>
            <person name="Beilby M."/>
            <person name="Dolan L."/>
            <person name="Kohara Y."/>
            <person name="Sugano S."/>
            <person name="Fujiyama A."/>
            <person name="Delaux P.-M."/>
            <person name="Quint M."/>
            <person name="TheiBen G."/>
            <person name="Hagemann M."/>
            <person name="Harholt J."/>
            <person name="Dunand C."/>
            <person name="Zachgo S."/>
            <person name="Langdale J."/>
            <person name="Maumus F."/>
            <person name="Straeten D.V.D."/>
            <person name="Gould S.B."/>
            <person name="Rensing S.A."/>
        </authorList>
    </citation>
    <scope>NUCLEOTIDE SEQUENCE [LARGE SCALE GENOMIC DNA]</scope>
    <source>
        <strain evidence="4 5">S276</strain>
    </source>
</reference>
<feature type="compositionally biased region" description="Basic and acidic residues" evidence="2">
    <location>
        <begin position="263"/>
        <end position="272"/>
    </location>
</feature>
<dbReference type="Gene3D" id="1.10.340.70">
    <property type="match status" value="1"/>
</dbReference>
<evidence type="ECO:0000256" key="1">
    <source>
        <dbReference type="SAM" id="Coils"/>
    </source>
</evidence>
<dbReference type="InterPro" id="IPR036397">
    <property type="entry name" value="RNaseH_sf"/>
</dbReference>
<dbReference type="Pfam" id="PF00665">
    <property type="entry name" value="rve"/>
    <property type="match status" value="1"/>
</dbReference>
<dbReference type="AlphaFoldDB" id="A0A388LC49"/>